<dbReference type="AlphaFoldDB" id="E6YCJ8"/>
<comment type="cofactor">
    <cofactor evidence="1">
        <name>Mg(2+)</name>
        <dbReference type="ChEBI" id="CHEBI:18420"/>
    </cofactor>
</comment>
<name>E6YCJ8_MENAR</name>
<dbReference type="FunFam" id="1.10.600.10:FF:000007">
    <property type="entry name" value="Isoprene synthase, chloroplastic"/>
    <property type="match status" value="1"/>
</dbReference>
<evidence type="ECO:0000313" key="9">
    <source>
        <dbReference type="EMBL" id="ADC92564.1"/>
    </source>
</evidence>
<evidence type="ECO:0000256" key="2">
    <source>
        <dbReference type="ARBA" id="ARBA00004721"/>
    </source>
</evidence>
<reference evidence="9" key="1">
    <citation type="submission" date="2009-05" db="EMBL/GenBank/DDBJ databases">
        <title>Isolation and characterization of (E)-beta farnesene synthase cDNA from Mentha arvensis.</title>
        <authorList>
            <person name="Bhattacharya R."/>
            <person name="Verma S.S."/>
        </authorList>
    </citation>
    <scope>NUCLEOTIDE SEQUENCE</scope>
</reference>
<evidence type="ECO:0000259" key="8">
    <source>
        <dbReference type="Pfam" id="PF03936"/>
    </source>
</evidence>
<dbReference type="Gene3D" id="1.10.600.10">
    <property type="entry name" value="Farnesyl Diphosphate Synthase"/>
    <property type="match status" value="1"/>
</dbReference>
<proteinExistence type="evidence at transcript level"/>
<evidence type="ECO:0000259" key="7">
    <source>
        <dbReference type="Pfam" id="PF01397"/>
    </source>
</evidence>
<keyword evidence="6" id="KW-0456">Lyase</keyword>
<dbReference type="GO" id="GO:0000287">
    <property type="term" value="F:magnesium ion binding"/>
    <property type="evidence" value="ECO:0007669"/>
    <property type="project" value="InterPro"/>
</dbReference>
<feature type="domain" description="Terpene synthase N-terminal" evidence="7">
    <location>
        <begin position="26"/>
        <end position="195"/>
    </location>
</feature>
<dbReference type="InterPro" id="IPR034741">
    <property type="entry name" value="Terpene_cyclase-like_1_C"/>
</dbReference>
<feature type="domain" description="Terpene synthase metal-binding" evidence="8">
    <location>
        <begin position="254"/>
        <end position="490"/>
    </location>
</feature>
<dbReference type="SFLD" id="SFLDG01019">
    <property type="entry name" value="Terpene_Cyclase_Like_1_C_Termi"/>
    <property type="match status" value="1"/>
</dbReference>
<sequence>MATNGVVISCLWDVRPPMTKHEPSMWADTFSNFYLDDQEQEKYAETIEALKQEARGMLMAATTPLQQMILIDTLERLGLAFHFETEIEYKIEQINAAEDGVFGLFATALRFRLLRQHQRRISCDVFDKFVDKDGKFEESLSNNVEGLLSLYEAAHVGFRDERILQEAVNFTRHQLEGAELDQSPLLIKEKVKRALEHPLHRDFPIVYARLFISFYEKDDSRDELLLKLAKINFKFMQNLYKKELSQLSRWWNTWDLKSKLPYARDRVVEAYVWGVGYHYEPQYSYVRMGLTKGVLICGIMDDTYDNYATLNEAQLFTQLLDKWDKDEAERLPEYMKIVYQFILSIYENYERDAAKLGKSFAAPYFKESVKQLARAFNEELKWVMERQLPSFQDYVENSEKTSCVYTMFASIIPGLKSVTHETIDWMKSEPTLATSTAMIGRYWNDTSSQLRESKGGEMLTALDFHMKEYGLTKEEAVSKFEGLVEETWKDINKEFIATTNYNVGRETAITFLNYARICEASYNKTDGDAYTDPNVAKANVIALFVDAIVF</sequence>
<organism evidence="9">
    <name type="scientific">Mentha arvensis</name>
    <name type="common">Wild mint</name>
    <dbReference type="NCBI Taxonomy" id="292239"/>
    <lineage>
        <taxon>Eukaryota</taxon>
        <taxon>Viridiplantae</taxon>
        <taxon>Streptophyta</taxon>
        <taxon>Embryophyta</taxon>
        <taxon>Tracheophyta</taxon>
        <taxon>Spermatophyta</taxon>
        <taxon>Magnoliopsida</taxon>
        <taxon>eudicotyledons</taxon>
        <taxon>Gunneridae</taxon>
        <taxon>Pentapetalae</taxon>
        <taxon>asterids</taxon>
        <taxon>lamiids</taxon>
        <taxon>Lamiales</taxon>
        <taxon>Lamiaceae</taxon>
        <taxon>Nepetoideae</taxon>
        <taxon>Mentheae</taxon>
        <taxon>Menthinae</taxon>
        <taxon>Mentha</taxon>
    </lineage>
</organism>
<dbReference type="PANTHER" id="PTHR31225">
    <property type="entry name" value="OS04G0344100 PROTEIN-RELATED"/>
    <property type="match status" value="1"/>
</dbReference>
<dbReference type="CDD" id="cd00684">
    <property type="entry name" value="Terpene_cyclase_plant_C1"/>
    <property type="match status" value="1"/>
</dbReference>
<comment type="pathway">
    <text evidence="2">Secondary metabolite biosynthesis; terpenoid biosynthesis.</text>
</comment>
<dbReference type="InterPro" id="IPR001906">
    <property type="entry name" value="Terpene_synth_N"/>
</dbReference>
<dbReference type="InterPro" id="IPR036965">
    <property type="entry name" value="Terpene_synth_N_sf"/>
</dbReference>
<dbReference type="SMR" id="E6YCJ8"/>
<evidence type="ECO:0000256" key="6">
    <source>
        <dbReference type="ARBA" id="ARBA00023239"/>
    </source>
</evidence>
<protein>
    <submittedName>
        <fullName evidence="9">(E)-beta farnesene synthase</fullName>
    </submittedName>
</protein>
<dbReference type="SUPFAM" id="SSF48239">
    <property type="entry name" value="Terpenoid cyclases/Protein prenyltransferases"/>
    <property type="match status" value="1"/>
</dbReference>
<evidence type="ECO:0000256" key="4">
    <source>
        <dbReference type="ARBA" id="ARBA00022723"/>
    </source>
</evidence>
<keyword evidence="4" id="KW-0479">Metal-binding</keyword>
<accession>E6YCJ8</accession>
<comment type="similarity">
    <text evidence="3">Belongs to the terpene synthase family.</text>
</comment>
<dbReference type="PANTHER" id="PTHR31225:SF253">
    <property type="entry name" value="SESQUITERPENE SYNTHASE 31"/>
    <property type="match status" value="1"/>
</dbReference>
<dbReference type="InterPro" id="IPR044814">
    <property type="entry name" value="Terpene_cyclase_plant_C1"/>
</dbReference>
<keyword evidence="5" id="KW-0460">Magnesium</keyword>
<dbReference type="GO" id="GO:0010333">
    <property type="term" value="F:terpene synthase activity"/>
    <property type="evidence" value="ECO:0007669"/>
    <property type="project" value="InterPro"/>
</dbReference>
<dbReference type="Gene3D" id="1.50.10.130">
    <property type="entry name" value="Terpene synthase, N-terminal domain"/>
    <property type="match status" value="1"/>
</dbReference>
<evidence type="ECO:0000256" key="5">
    <source>
        <dbReference type="ARBA" id="ARBA00022842"/>
    </source>
</evidence>
<dbReference type="EMBL" id="FJ999995">
    <property type="protein sequence ID" value="ADC92564.1"/>
    <property type="molecule type" value="mRNA"/>
</dbReference>
<dbReference type="SUPFAM" id="SSF48576">
    <property type="entry name" value="Terpenoid synthases"/>
    <property type="match status" value="1"/>
</dbReference>
<dbReference type="Pfam" id="PF03936">
    <property type="entry name" value="Terpene_synth_C"/>
    <property type="match status" value="1"/>
</dbReference>
<dbReference type="InterPro" id="IPR008949">
    <property type="entry name" value="Isoprenoid_synthase_dom_sf"/>
</dbReference>
<dbReference type="InterPro" id="IPR008930">
    <property type="entry name" value="Terpenoid_cyclase/PrenylTrfase"/>
</dbReference>
<evidence type="ECO:0000256" key="1">
    <source>
        <dbReference type="ARBA" id="ARBA00001946"/>
    </source>
</evidence>
<dbReference type="SFLD" id="SFLDS00005">
    <property type="entry name" value="Isoprenoid_Synthase_Type_I"/>
    <property type="match status" value="1"/>
</dbReference>
<dbReference type="InterPro" id="IPR050148">
    <property type="entry name" value="Terpene_synthase-like"/>
</dbReference>
<evidence type="ECO:0000256" key="3">
    <source>
        <dbReference type="ARBA" id="ARBA00006333"/>
    </source>
</evidence>
<dbReference type="InterPro" id="IPR005630">
    <property type="entry name" value="Terpene_synthase_metal-bd"/>
</dbReference>
<dbReference type="Pfam" id="PF01397">
    <property type="entry name" value="Terpene_synth"/>
    <property type="match status" value="1"/>
</dbReference>
<dbReference type="GO" id="GO:0016102">
    <property type="term" value="P:diterpenoid biosynthetic process"/>
    <property type="evidence" value="ECO:0007669"/>
    <property type="project" value="InterPro"/>
</dbReference>